<organism evidence="2 3">
    <name type="scientific">Actinidia rufa</name>
    <dbReference type="NCBI Taxonomy" id="165716"/>
    <lineage>
        <taxon>Eukaryota</taxon>
        <taxon>Viridiplantae</taxon>
        <taxon>Streptophyta</taxon>
        <taxon>Embryophyta</taxon>
        <taxon>Tracheophyta</taxon>
        <taxon>Spermatophyta</taxon>
        <taxon>Magnoliopsida</taxon>
        <taxon>eudicotyledons</taxon>
        <taxon>Gunneridae</taxon>
        <taxon>Pentapetalae</taxon>
        <taxon>asterids</taxon>
        <taxon>Ericales</taxon>
        <taxon>Actinidiaceae</taxon>
        <taxon>Actinidia</taxon>
    </lineage>
</organism>
<feature type="compositionally biased region" description="Basic and acidic residues" evidence="1">
    <location>
        <begin position="37"/>
        <end position="52"/>
    </location>
</feature>
<proteinExistence type="predicted"/>
<feature type="compositionally biased region" description="Polar residues" evidence="1">
    <location>
        <begin position="11"/>
        <end position="21"/>
    </location>
</feature>
<dbReference type="EMBL" id="BJWL01000007">
    <property type="protein sequence ID" value="GFY90679.1"/>
    <property type="molecule type" value="Genomic_DNA"/>
</dbReference>
<gene>
    <name evidence="2" type="ORF">Acr_07g0008760</name>
</gene>
<dbReference type="AlphaFoldDB" id="A0A7J0EXL4"/>
<evidence type="ECO:0000313" key="3">
    <source>
        <dbReference type="Proteomes" id="UP000585474"/>
    </source>
</evidence>
<accession>A0A7J0EXL4</accession>
<keyword evidence="3" id="KW-1185">Reference proteome</keyword>
<sequence length="72" mass="8402">MREATGRNHHPGSQSTETQQILRDLPADRCPFLPSMDQERQERDHRGYDRGPVHPHSPQSMRMRAVKMKPMP</sequence>
<reference evidence="2 3" key="1">
    <citation type="submission" date="2019-07" db="EMBL/GenBank/DDBJ databases">
        <title>De Novo Assembly of kiwifruit Actinidia rufa.</title>
        <authorList>
            <person name="Sugita-Konishi S."/>
            <person name="Sato K."/>
            <person name="Mori E."/>
            <person name="Abe Y."/>
            <person name="Kisaki G."/>
            <person name="Hamano K."/>
            <person name="Suezawa K."/>
            <person name="Otani M."/>
            <person name="Fukuda T."/>
            <person name="Manabe T."/>
            <person name="Gomi K."/>
            <person name="Tabuchi M."/>
            <person name="Akimitsu K."/>
            <person name="Kataoka I."/>
        </authorList>
    </citation>
    <scope>NUCLEOTIDE SEQUENCE [LARGE SCALE GENOMIC DNA]</scope>
    <source>
        <strain evidence="3">cv. Fuchu</strain>
    </source>
</reference>
<name>A0A7J0EXL4_9ERIC</name>
<feature type="region of interest" description="Disordered" evidence="1">
    <location>
        <begin position="1"/>
        <end position="72"/>
    </location>
</feature>
<protein>
    <submittedName>
        <fullName evidence="2">Uncharacterized protein</fullName>
    </submittedName>
</protein>
<comment type="caution">
    <text evidence="2">The sequence shown here is derived from an EMBL/GenBank/DDBJ whole genome shotgun (WGS) entry which is preliminary data.</text>
</comment>
<evidence type="ECO:0000256" key="1">
    <source>
        <dbReference type="SAM" id="MobiDB-lite"/>
    </source>
</evidence>
<dbReference type="Proteomes" id="UP000585474">
    <property type="component" value="Unassembled WGS sequence"/>
</dbReference>
<evidence type="ECO:0000313" key="2">
    <source>
        <dbReference type="EMBL" id="GFY90679.1"/>
    </source>
</evidence>